<keyword evidence="1" id="KW-0472">Membrane</keyword>
<evidence type="ECO:0000313" key="2">
    <source>
        <dbReference type="EMBL" id="OGD57036.1"/>
    </source>
</evidence>
<keyword evidence="1" id="KW-1133">Transmembrane helix</keyword>
<evidence type="ECO:0000313" key="3">
    <source>
        <dbReference type="Proteomes" id="UP000178764"/>
    </source>
</evidence>
<organism evidence="2 3">
    <name type="scientific">Candidatus Berkelbacteria bacterium RBG_13_40_8</name>
    <dbReference type="NCBI Taxonomy" id="1797467"/>
    <lineage>
        <taxon>Bacteria</taxon>
        <taxon>Candidatus Berkelbacteria</taxon>
    </lineage>
</organism>
<gene>
    <name evidence="2" type="ORF">A2V71_00280</name>
</gene>
<feature type="transmembrane region" description="Helical" evidence="1">
    <location>
        <begin position="52"/>
        <end position="71"/>
    </location>
</feature>
<reference evidence="2 3" key="1">
    <citation type="journal article" date="2016" name="Nat. Commun.">
        <title>Thousands of microbial genomes shed light on interconnected biogeochemical processes in an aquifer system.</title>
        <authorList>
            <person name="Anantharaman K."/>
            <person name="Brown C.T."/>
            <person name="Hug L.A."/>
            <person name="Sharon I."/>
            <person name="Castelle C.J."/>
            <person name="Probst A.J."/>
            <person name="Thomas B.C."/>
            <person name="Singh A."/>
            <person name="Wilkins M.J."/>
            <person name="Karaoz U."/>
            <person name="Brodie E.L."/>
            <person name="Williams K.H."/>
            <person name="Hubbard S.S."/>
            <person name="Banfield J.F."/>
        </authorList>
    </citation>
    <scope>NUCLEOTIDE SEQUENCE [LARGE SCALE GENOMIC DNA]</scope>
</reference>
<evidence type="ECO:0000256" key="1">
    <source>
        <dbReference type="SAM" id="Phobius"/>
    </source>
</evidence>
<dbReference type="Proteomes" id="UP000178764">
    <property type="component" value="Unassembled WGS sequence"/>
</dbReference>
<name>A0A1F5DPS3_9BACT</name>
<dbReference type="EMBL" id="MEZT01000007">
    <property type="protein sequence ID" value="OGD57036.1"/>
    <property type="molecule type" value="Genomic_DNA"/>
</dbReference>
<dbReference type="AlphaFoldDB" id="A0A1F5DPS3"/>
<accession>A0A1F5DPS3</accession>
<keyword evidence="1" id="KW-0812">Transmembrane</keyword>
<sequence length="74" mass="8712">MSWYWIVIIVYLGFGAISWMSEMIQARRDGDYFGEISIFCFQNTILDSIDRFLCKIVGFVIYIVFWLPIAINSD</sequence>
<protein>
    <submittedName>
        <fullName evidence="2">Uncharacterized protein</fullName>
    </submittedName>
</protein>
<proteinExistence type="predicted"/>
<comment type="caution">
    <text evidence="2">The sequence shown here is derived from an EMBL/GenBank/DDBJ whole genome shotgun (WGS) entry which is preliminary data.</text>
</comment>
<feature type="transmembrane region" description="Helical" evidence="1">
    <location>
        <begin position="6"/>
        <end position="24"/>
    </location>
</feature>